<dbReference type="SUPFAM" id="SSF54373">
    <property type="entry name" value="FAD-linked reductases, C-terminal domain"/>
    <property type="match status" value="1"/>
</dbReference>
<evidence type="ECO:0000256" key="3">
    <source>
        <dbReference type="ARBA" id="ARBA00022827"/>
    </source>
</evidence>
<dbReference type="Gene3D" id="3.50.50.60">
    <property type="entry name" value="FAD/NAD(P)-binding domain"/>
    <property type="match status" value="1"/>
</dbReference>
<accession>N6V1J9</accession>
<dbReference type="PATRIC" id="fig|363754.4.peg.2192"/>
<evidence type="ECO:0000313" key="6">
    <source>
        <dbReference type="EMBL" id="ENN87755.1"/>
    </source>
</evidence>
<name>N6V1J9_9HYPH</name>
<evidence type="ECO:0000256" key="1">
    <source>
        <dbReference type="ARBA" id="ARBA00001974"/>
    </source>
</evidence>
<dbReference type="SUPFAM" id="SSF51905">
    <property type="entry name" value="FAD/NAD(P)-binding domain"/>
    <property type="match status" value="1"/>
</dbReference>
<evidence type="ECO:0000313" key="7">
    <source>
        <dbReference type="Proteomes" id="UP000012429"/>
    </source>
</evidence>
<dbReference type="Proteomes" id="UP000012429">
    <property type="component" value="Unassembled WGS sequence"/>
</dbReference>
<sequence>MICEGRSMVADFRFIVVGRGMMGAAAARHLARQTDGIAVIGPDEPENRNSHEGVFGSHYDEGRITRTIDPDQDWARLANRSISRYAEIERDSGIQFYAPVGCLVTGPKRGSETTYVGDVVEAAERLGVRTDILDDAGLKAKFPFFSFASGSEGVFEPQGAGHISPRRLVKAQSQLAEEAGARVIKQTALSIRGADGLAVVTTAEGETFSAEKVLLAAGGFSIAENLLPRPVEMKVYGRTVTFFEVSETEAEALSGMPSLISVKPDDVDSIYMLPPIRYPDGKYYIKIGGDPDDLQFETEAELRAWFRTAGRDKAREHLVRIFHDLVPGVKRVPSFTNSCVVSYSPSGYPMIGYTSSRRVAVLTGGCGMAAKSSDEIGRLGAELLLAGRIKDEGYSTDFSAYFRS</sequence>
<comment type="cofactor">
    <cofactor evidence="1">
        <name>FAD</name>
        <dbReference type="ChEBI" id="CHEBI:57692"/>
    </cofactor>
</comment>
<protein>
    <submittedName>
        <fullName evidence="6">Sarcosine oxidase protein</fullName>
    </submittedName>
</protein>
<evidence type="ECO:0000256" key="4">
    <source>
        <dbReference type="ARBA" id="ARBA00023002"/>
    </source>
</evidence>
<dbReference type="PANTHER" id="PTHR10961">
    <property type="entry name" value="PEROXISOMAL SARCOSINE OXIDASE"/>
    <property type="match status" value="1"/>
</dbReference>
<gene>
    <name evidence="6" type="ORF">RHSP_82644</name>
</gene>
<keyword evidence="4" id="KW-0560">Oxidoreductase</keyword>
<feature type="domain" description="FAD dependent oxidoreductase" evidence="5">
    <location>
        <begin position="14"/>
        <end position="383"/>
    </location>
</feature>
<dbReference type="EMBL" id="AQHN01000055">
    <property type="protein sequence ID" value="ENN87755.1"/>
    <property type="molecule type" value="Genomic_DNA"/>
</dbReference>
<comment type="caution">
    <text evidence="6">The sequence shown here is derived from an EMBL/GenBank/DDBJ whole genome shotgun (WGS) entry which is preliminary data.</text>
</comment>
<proteinExistence type="predicted"/>
<keyword evidence="7" id="KW-1185">Reference proteome</keyword>
<dbReference type="AlphaFoldDB" id="N6V1J9"/>
<dbReference type="InterPro" id="IPR006076">
    <property type="entry name" value="FAD-dep_OxRdtase"/>
</dbReference>
<dbReference type="STRING" id="363754.RHSP_82644"/>
<dbReference type="PANTHER" id="PTHR10961:SF10">
    <property type="entry name" value="FAD DEPENDENT OXIDOREDUCTASE DOMAIN-CONTAINING PROTEIN"/>
    <property type="match status" value="1"/>
</dbReference>
<dbReference type="InterPro" id="IPR045170">
    <property type="entry name" value="MTOX"/>
</dbReference>
<dbReference type="Gene3D" id="3.30.9.10">
    <property type="entry name" value="D-Amino Acid Oxidase, subunit A, domain 2"/>
    <property type="match status" value="1"/>
</dbReference>
<reference evidence="6 7" key="1">
    <citation type="journal article" date="2012" name="BMC Genomics">
        <title>Genomic basis of broad host range and environmental adaptability of Rhizobium tropici CIAT 899 and Rhizobium sp. PRF 81 which are used in inoculants for common bean (Phaseolus vulgaris L.).</title>
        <authorList>
            <person name="Ormeno-Orrillo E."/>
            <person name="Menna P."/>
            <person name="Almeida L.G."/>
            <person name="Ollero F.J."/>
            <person name="Nicolas M.F."/>
            <person name="Pains Rodrigues E."/>
            <person name="Shigueyoshi Nakatani A."/>
            <person name="Silva Batista J.S."/>
            <person name="Oliveira Chueire L.M."/>
            <person name="Souza R.C."/>
            <person name="Ribeiro Vasconcelos A.T."/>
            <person name="Megias M."/>
            <person name="Hungria M."/>
            <person name="Martinez-Romero E."/>
        </authorList>
    </citation>
    <scope>NUCLEOTIDE SEQUENCE [LARGE SCALE GENOMIC DNA]</scope>
    <source>
        <strain evidence="6 7">PRF 81</strain>
    </source>
</reference>
<organism evidence="6 7">
    <name type="scientific">Rhizobium freirei PRF 81</name>
    <dbReference type="NCBI Taxonomy" id="363754"/>
    <lineage>
        <taxon>Bacteria</taxon>
        <taxon>Pseudomonadati</taxon>
        <taxon>Pseudomonadota</taxon>
        <taxon>Alphaproteobacteria</taxon>
        <taxon>Hyphomicrobiales</taxon>
        <taxon>Rhizobiaceae</taxon>
        <taxon>Rhizobium/Agrobacterium group</taxon>
        <taxon>Rhizobium</taxon>
    </lineage>
</organism>
<keyword evidence="2" id="KW-0285">Flavoprotein</keyword>
<evidence type="ECO:0000256" key="2">
    <source>
        <dbReference type="ARBA" id="ARBA00022630"/>
    </source>
</evidence>
<dbReference type="GO" id="GO:0008115">
    <property type="term" value="F:sarcosine oxidase activity"/>
    <property type="evidence" value="ECO:0007669"/>
    <property type="project" value="TreeGrafter"/>
</dbReference>
<dbReference type="GO" id="GO:0050660">
    <property type="term" value="F:flavin adenine dinucleotide binding"/>
    <property type="evidence" value="ECO:0007669"/>
    <property type="project" value="InterPro"/>
</dbReference>
<dbReference type="InterPro" id="IPR036188">
    <property type="entry name" value="FAD/NAD-bd_sf"/>
</dbReference>
<evidence type="ECO:0000259" key="5">
    <source>
        <dbReference type="Pfam" id="PF01266"/>
    </source>
</evidence>
<dbReference type="Pfam" id="PF01266">
    <property type="entry name" value="DAO"/>
    <property type="match status" value="1"/>
</dbReference>
<keyword evidence="3" id="KW-0274">FAD</keyword>